<comment type="caution">
    <text evidence="2">The sequence shown here is derived from an EMBL/GenBank/DDBJ whole genome shotgun (WGS) entry which is preliminary data.</text>
</comment>
<gene>
    <name evidence="2" type="ORF">GCM10008943_27210</name>
</gene>
<reference evidence="2 3" key="1">
    <citation type="journal article" date="2019" name="Int. J. Syst. Evol. Microbiol.">
        <title>The Global Catalogue of Microorganisms (GCM) 10K type strain sequencing project: providing services to taxonomists for standard genome sequencing and annotation.</title>
        <authorList>
            <consortium name="The Broad Institute Genomics Platform"/>
            <consortium name="The Broad Institute Genome Sequencing Center for Infectious Disease"/>
            <person name="Wu L."/>
            <person name="Ma J."/>
        </authorList>
    </citation>
    <scope>NUCLEOTIDE SEQUENCE [LARGE SCALE GENOMIC DNA]</scope>
    <source>
        <strain evidence="2 3">JCM 15115</strain>
    </source>
</reference>
<keyword evidence="1" id="KW-0472">Membrane</keyword>
<name>A0ABN1GF33_9HYPH</name>
<evidence type="ECO:0000313" key="2">
    <source>
        <dbReference type="EMBL" id="GAA0610200.1"/>
    </source>
</evidence>
<organism evidence="2 3">
    <name type="scientific">Paenochrobactrum glaciei</name>
    <dbReference type="NCBI Taxonomy" id="486407"/>
    <lineage>
        <taxon>Bacteria</taxon>
        <taxon>Pseudomonadati</taxon>
        <taxon>Pseudomonadota</taxon>
        <taxon>Alphaproteobacteria</taxon>
        <taxon>Hyphomicrobiales</taxon>
        <taxon>Brucellaceae</taxon>
        <taxon>Paenochrobactrum</taxon>
    </lineage>
</organism>
<feature type="transmembrane region" description="Helical" evidence="1">
    <location>
        <begin position="37"/>
        <end position="60"/>
    </location>
</feature>
<keyword evidence="1" id="KW-1133">Transmembrane helix</keyword>
<evidence type="ECO:0000256" key="1">
    <source>
        <dbReference type="SAM" id="Phobius"/>
    </source>
</evidence>
<keyword evidence="1" id="KW-0812">Transmembrane</keyword>
<accession>A0ABN1GF33</accession>
<dbReference type="Proteomes" id="UP001424441">
    <property type="component" value="Unassembled WGS sequence"/>
</dbReference>
<evidence type="ECO:0000313" key="3">
    <source>
        <dbReference type="Proteomes" id="UP001424441"/>
    </source>
</evidence>
<protein>
    <submittedName>
        <fullName evidence="2">Uncharacterized protein</fullName>
    </submittedName>
</protein>
<dbReference type="EMBL" id="BAAADE010000007">
    <property type="protein sequence ID" value="GAA0610200.1"/>
    <property type="molecule type" value="Genomic_DNA"/>
</dbReference>
<keyword evidence="3" id="KW-1185">Reference proteome</keyword>
<proteinExistence type="predicted"/>
<sequence length="61" mass="6851">MVGIRYPDQELSLSALHVLSPFMVADMRAKNKKAPSVMAGFFIFIIFHLQEFSAGITLHID</sequence>
<dbReference type="RefSeq" id="WP_343806540.1">
    <property type="nucleotide sequence ID" value="NZ_BAAADE010000007.1"/>
</dbReference>